<dbReference type="GO" id="GO:0008422">
    <property type="term" value="F:beta-glucosidase activity"/>
    <property type="evidence" value="ECO:0007669"/>
    <property type="project" value="TreeGrafter"/>
</dbReference>
<sequence length="554" mass="64503">MKPIPETINSQLDIKEKTSKSRVCGYLKAKGTSIVNGNGDEILLTGWGLGNWFLNEGYMWKSFHNSRFDRPRRIERVVEELTGKAYTQHFFEVFRSLYITEAEIRDLAESGYNSVRIPIHWRLLMEEGEEITFIESGFRLIDQCLDWCEKYSMYAFIDMHGAPGGQTGANIDDSIDDVPRLFIDEHSYRQCIELWKEIARRYKDRSIVGGYDLLNEPIRPGSSEMKSYDHLLPQLIAFYEDVIHEIRKIDDQHMLSIEGHHWSTSTEVFDRVYDPNMVIHFHRYGCNPDYQAFEEFVDLSLKMNLPLWLGETGENILEWFSAMYPLSLELNIGYNLWPAKKMEAMNSPYSIKEPEGWHEILSYLEGGRHPGYQKARTIFDELLHNIGFEHCVKNEHVTDAVFRQSGARVMGIDFDEFPGSGHSYLSNRHHENEHNHRCNTGMKLISHIRPVQSKIGFYNQWDFNSLALEKGEFACYTFAGDQSEGVWQVSIRGLENGELIVYENDEVIEKIQFMKEPDFSTFSVPSVKLDHWGVRRLKIEVMRGEAAVDWVRLT</sequence>
<comment type="caution">
    <text evidence="9">The sequence shown here is derived from an EMBL/GenBank/DDBJ whole genome shotgun (WGS) entry which is preliminary data.</text>
</comment>
<keyword evidence="4" id="KW-0119">Carbohydrate metabolism</keyword>
<evidence type="ECO:0000259" key="8">
    <source>
        <dbReference type="Pfam" id="PF00150"/>
    </source>
</evidence>
<dbReference type="Pfam" id="PF00150">
    <property type="entry name" value="Cellulase"/>
    <property type="match status" value="1"/>
</dbReference>
<dbReference type="GO" id="GO:0009986">
    <property type="term" value="C:cell surface"/>
    <property type="evidence" value="ECO:0007669"/>
    <property type="project" value="TreeGrafter"/>
</dbReference>
<reference evidence="9" key="1">
    <citation type="submission" date="2021-03" db="EMBL/GenBank/DDBJ databases">
        <title>Proteiniclasticum marinus sp. nov., isolated from tidal flat sediment.</title>
        <authorList>
            <person name="Namirimu T."/>
            <person name="Yang J.-A."/>
            <person name="Yang S.-H."/>
            <person name="Kim Y.-J."/>
            <person name="Kwon K.K."/>
        </authorList>
    </citation>
    <scope>NUCLEOTIDE SEQUENCE</scope>
    <source>
        <strain evidence="9">SCR006</strain>
    </source>
</reference>
<dbReference type="SUPFAM" id="SSF51445">
    <property type="entry name" value="(Trans)glycosidases"/>
    <property type="match status" value="1"/>
</dbReference>
<evidence type="ECO:0000256" key="7">
    <source>
        <dbReference type="RuleBase" id="RU361153"/>
    </source>
</evidence>
<dbReference type="PANTHER" id="PTHR31297:SF41">
    <property type="entry name" value="ENDOGLUCANASE, PUTATIVE (AFU_ORTHOLOGUE AFUA_5G01830)-RELATED"/>
    <property type="match status" value="1"/>
</dbReference>
<evidence type="ECO:0000313" key="9">
    <source>
        <dbReference type="EMBL" id="MBO1266255.1"/>
    </source>
</evidence>
<name>A0A939HEV8_9CLOT</name>
<evidence type="ECO:0000256" key="3">
    <source>
        <dbReference type="ARBA" id="ARBA00023001"/>
    </source>
</evidence>
<keyword evidence="2 7" id="KW-0378">Hydrolase</keyword>
<dbReference type="InterPro" id="IPR050386">
    <property type="entry name" value="Glycosyl_hydrolase_5"/>
</dbReference>
<keyword evidence="6" id="KW-0624">Polysaccharide degradation</keyword>
<proteinExistence type="inferred from homology"/>
<dbReference type="GO" id="GO:0005576">
    <property type="term" value="C:extracellular region"/>
    <property type="evidence" value="ECO:0007669"/>
    <property type="project" value="TreeGrafter"/>
</dbReference>
<gene>
    <name evidence="9" type="ORF">J3A84_14555</name>
</gene>
<dbReference type="InterPro" id="IPR001547">
    <property type="entry name" value="Glyco_hydro_5"/>
</dbReference>
<dbReference type="Gene3D" id="3.20.20.80">
    <property type="entry name" value="Glycosidases"/>
    <property type="match status" value="1"/>
</dbReference>
<accession>A0A939HEV8</accession>
<keyword evidence="10" id="KW-1185">Reference proteome</keyword>
<evidence type="ECO:0000256" key="6">
    <source>
        <dbReference type="ARBA" id="ARBA00023326"/>
    </source>
</evidence>
<dbReference type="Proteomes" id="UP000664218">
    <property type="component" value="Unassembled WGS sequence"/>
</dbReference>
<dbReference type="EMBL" id="JAFNJU010000016">
    <property type="protein sequence ID" value="MBO1266255.1"/>
    <property type="molecule type" value="Genomic_DNA"/>
</dbReference>
<evidence type="ECO:0000256" key="2">
    <source>
        <dbReference type="ARBA" id="ARBA00022801"/>
    </source>
</evidence>
<dbReference type="InterPro" id="IPR017853">
    <property type="entry name" value="GH"/>
</dbReference>
<evidence type="ECO:0000256" key="1">
    <source>
        <dbReference type="ARBA" id="ARBA00005641"/>
    </source>
</evidence>
<evidence type="ECO:0000256" key="5">
    <source>
        <dbReference type="ARBA" id="ARBA00023295"/>
    </source>
</evidence>
<protein>
    <submittedName>
        <fullName evidence="9">Cellulase family glycosylhydrolase</fullName>
    </submittedName>
</protein>
<dbReference type="PANTHER" id="PTHR31297">
    <property type="entry name" value="GLUCAN ENDO-1,6-BETA-GLUCOSIDASE B"/>
    <property type="match status" value="1"/>
</dbReference>
<keyword evidence="3" id="KW-0136">Cellulose degradation</keyword>
<organism evidence="9 10">
    <name type="scientific">Proteiniclasticum aestuarii</name>
    <dbReference type="NCBI Taxonomy" id="2817862"/>
    <lineage>
        <taxon>Bacteria</taxon>
        <taxon>Bacillati</taxon>
        <taxon>Bacillota</taxon>
        <taxon>Clostridia</taxon>
        <taxon>Eubacteriales</taxon>
        <taxon>Clostridiaceae</taxon>
        <taxon>Proteiniclasticum</taxon>
    </lineage>
</organism>
<dbReference type="AlphaFoldDB" id="A0A939HEV8"/>
<evidence type="ECO:0000256" key="4">
    <source>
        <dbReference type="ARBA" id="ARBA00023277"/>
    </source>
</evidence>
<keyword evidence="5 7" id="KW-0326">Glycosidase</keyword>
<dbReference type="RefSeq" id="WP_207600782.1">
    <property type="nucleotide sequence ID" value="NZ_JAFNJU010000016.1"/>
</dbReference>
<comment type="similarity">
    <text evidence="1 7">Belongs to the glycosyl hydrolase 5 (cellulase A) family.</text>
</comment>
<evidence type="ECO:0000313" key="10">
    <source>
        <dbReference type="Proteomes" id="UP000664218"/>
    </source>
</evidence>
<feature type="domain" description="Glycoside hydrolase family 5" evidence="8">
    <location>
        <begin position="98"/>
        <end position="314"/>
    </location>
</feature>
<dbReference type="GO" id="GO:0030245">
    <property type="term" value="P:cellulose catabolic process"/>
    <property type="evidence" value="ECO:0007669"/>
    <property type="project" value="UniProtKB-KW"/>
</dbReference>